<evidence type="ECO:0000259" key="1">
    <source>
        <dbReference type="Pfam" id="PF13274"/>
    </source>
</evidence>
<sequence>MHDGREVANFVLDYADKNGLSLTNLGLQKIIYFCHVWFLVAAKKPLIKQNFEAWEYGPVLPYLYRSFKEFGDEKITARATKLDPHTGNEVIAIINMDKVEKSLLEDIVSIYSRLSVNQLVEQSHVPGGPWYKVWHHDSRVNPGMQINNQEILNYYTAEERFYTLQ</sequence>
<evidence type="ECO:0000313" key="2">
    <source>
        <dbReference type="EMBL" id="ODJ86105.1"/>
    </source>
</evidence>
<organism evidence="2 3">
    <name type="scientific">Candidatus Thiodiazotropha endolucinida</name>
    <dbReference type="NCBI Taxonomy" id="1655433"/>
    <lineage>
        <taxon>Bacteria</taxon>
        <taxon>Pseudomonadati</taxon>
        <taxon>Pseudomonadota</taxon>
        <taxon>Gammaproteobacteria</taxon>
        <taxon>Chromatiales</taxon>
        <taxon>Sedimenticolaceae</taxon>
        <taxon>Candidatus Thiodiazotropha</taxon>
    </lineage>
</organism>
<dbReference type="InterPro" id="IPR025272">
    <property type="entry name" value="SocA_Panacea"/>
</dbReference>
<dbReference type="OrthoDB" id="9799173at2"/>
<gene>
    <name evidence="2" type="ORF">CODIS_36400</name>
</gene>
<dbReference type="Pfam" id="PF13274">
    <property type="entry name" value="SocA_Panacea"/>
    <property type="match status" value="1"/>
</dbReference>
<accession>A0A7Z0VII1</accession>
<proteinExistence type="predicted"/>
<dbReference type="RefSeq" id="WP_069127579.1">
    <property type="nucleotide sequence ID" value="NZ_MARB01000027.1"/>
</dbReference>
<reference evidence="2 3" key="1">
    <citation type="submission" date="2016-06" db="EMBL/GenBank/DDBJ databases">
        <title>Genome sequence of endosymbiont of Candidatus Endolucinida thiodiazotropha.</title>
        <authorList>
            <person name="Poehlein A."/>
            <person name="Koenig S."/>
            <person name="Heiden S.E."/>
            <person name="Thuermer A."/>
            <person name="Voget S."/>
            <person name="Daniel R."/>
            <person name="Markert S."/>
            <person name="Gros O."/>
            <person name="Schweder T."/>
        </authorList>
    </citation>
    <scope>NUCLEOTIDE SEQUENCE [LARGE SCALE GENOMIC DNA]</scope>
    <source>
        <strain evidence="2 3">COS</strain>
    </source>
</reference>
<keyword evidence="3" id="KW-1185">Reference proteome</keyword>
<protein>
    <recommendedName>
        <fullName evidence="1">Antitoxin SocA-like Panacea domain-containing protein</fullName>
    </recommendedName>
</protein>
<dbReference type="AlphaFoldDB" id="A0A7Z0VII1"/>
<evidence type="ECO:0000313" key="3">
    <source>
        <dbReference type="Proteomes" id="UP000094769"/>
    </source>
</evidence>
<comment type="caution">
    <text evidence="2">The sequence shown here is derived from an EMBL/GenBank/DDBJ whole genome shotgun (WGS) entry which is preliminary data.</text>
</comment>
<feature type="domain" description="Antitoxin SocA-like Panacea" evidence="1">
    <location>
        <begin position="27"/>
        <end position="130"/>
    </location>
</feature>
<name>A0A7Z0VII1_9GAMM</name>
<dbReference type="EMBL" id="MARB01000027">
    <property type="protein sequence ID" value="ODJ86105.1"/>
    <property type="molecule type" value="Genomic_DNA"/>
</dbReference>
<dbReference type="Proteomes" id="UP000094769">
    <property type="component" value="Unassembled WGS sequence"/>
</dbReference>